<name>A0A3S0QQH3_9HYPH</name>
<sequence>MRVQVSLFTDNTAFKASVSGGSGKGYLSLDMEADGVMVVIFAPAGRRRGLARIAAVMNEEFNRPLADDADDEDEDDELEAELAAGIEALGF</sequence>
<evidence type="ECO:0000313" key="2">
    <source>
        <dbReference type="Proteomes" id="UP000278823"/>
    </source>
</evidence>
<gene>
    <name evidence="1" type="ORF">EFQ99_32170</name>
</gene>
<reference evidence="2" key="1">
    <citation type="submission" date="2018-11" db="EMBL/GenBank/DDBJ databases">
        <title>Rhizobium chutanense sp. nov., isolated from root nodules of Phaseolus vulgaris in China.</title>
        <authorList>
            <person name="Huo Y."/>
        </authorList>
    </citation>
    <scope>NUCLEOTIDE SEQUENCE [LARGE SCALE GENOMIC DNA]</scope>
    <source>
        <strain evidence="2">CCBAU 65647</strain>
    </source>
</reference>
<keyword evidence="2" id="KW-1185">Reference proteome</keyword>
<evidence type="ECO:0000313" key="1">
    <source>
        <dbReference type="EMBL" id="RUM18878.1"/>
    </source>
</evidence>
<accession>A0A3S0QQH3</accession>
<proteinExistence type="predicted"/>
<dbReference type="AlphaFoldDB" id="A0A3S0QQH3"/>
<organism evidence="1 2">
    <name type="scientific">Rhizobium vallis</name>
    <dbReference type="NCBI Taxonomy" id="634290"/>
    <lineage>
        <taxon>Bacteria</taxon>
        <taxon>Pseudomonadati</taxon>
        <taxon>Pseudomonadota</taxon>
        <taxon>Alphaproteobacteria</taxon>
        <taxon>Hyphomicrobiales</taxon>
        <taxon>Rhizobiaceae</taxon>
        <taxon>Rhizobium/Agrobacterium group</taxon>
        <taxon>Rhizobium</taxon>
    </lineage>
</organism>
<dbReference type="Proteomes" id="UP000278823">
    <property type="component" value="Unassembled WGS sequence"/>
</dbReference>
<dbReference type="OrthoDB" id="8393204at2"/>
<comment type="caution">
    <text evidence="1">The sequence shown here is derived from an EMBL/GenBank/DDBJ whole genome shotgun (WGS) entry which is preliminary data.</text>
</comment>
<dbReference type="EMBL" id="RJTH01000022">
    <property type="protein sequence ID" value="RUM18878.1"/>
    <property type="molecule type" value="Genomic_DNA"/>
</dbReference>
<dbReference type="RefSeq" id="WP_126925015.1">
    <property type="nucleotide sequence ID" value="NZ_ML133705.1"/>
</dbReference>
<protein>
    <submittedName>
        <fullName evidence="1">Uncharacterized protein</fullName>
    </submittedName>
</protein>